<dbReference type="EMBL" id="JASJQH010007468">
    <property type="protein sequence ID" value="KAK9708653.1"/>
    <property type="molecule type" value="Genomic_DNA"/>
</dbReference>
<proteinExistence type="predicted"/>
<keyword evidence="1" id="KW-0732">Signal</keyword>
<gene>
    <name evidence="3" type="ORF">K7432_009524</name>
</gene>
<dbReference type="PROSITE" id="PS50007">
    <property type="entry name" value="PIPLC_X_DOMAIN"/>
    <property type="match status" value="1"/>
</dbReference>
<dbReference type="SMART" id="SM00148">
    <property type="entry name" value="PLCXc"/>
    <property type="match status" value="1"/>
</dbReference>
<accession>A0ABR2VWX6</accession>
<dbReference type="SUPFAM" id="SSF51695">
    <property type="entry name" value="PLC-like phosphodiesterases"/>
    <property type="match status" value="1"/>
</dbReference>
<feature type="chain" id="PRO_5045557037" description="Phosphatidylinositol-specific phospholipase C X domain-containing protein" evidence="1">
    <location>
        <begin position="20"/>
        <end position="428"/>
    </location>
</feature>
<dbReference type="Gene3D" id="3.20.20.190">
    <property type="entry name" value="Phosphatidylinositol (PI) phosphodiesterase"/>
    <property type="match status" value="1"/>
</dbReference>
<sequence length="428" mass="48243">MRLLLSLVSSLALINTAFSWDVLQTTRYGYRCFEFKGGQVVMQPCRSENSGQRITIRKWGPSPSGLFYGVISAPVNGVDQCMYADGLTLKYAKCSGNDNDAAKRHYAWEIFPIGEGLFQWRNHWYDQHCVTEDGGSGAARLEDCNASSHGQQLNWFDSEPVNGRQWKGPKGVLDIIYPGAHNAGTESLTLAFRTQKLNIRQLLENGVRLFDIDTCFKDSRSYVCHTNMEKSHKLLDVLNDISSFLKDYPTEVVMIRASDFNDDKAKLATAFVEDFKRAFPENMRITSANILGGAQLRQMVRYRQQVFMTLPALDIYANAGLYNVPGVVKFDSDDGASIQSTWYSTPREDEWKSESYRICTNSPLKRAILDYYSQLAGFPYPDLTNQLGNTQLKIAASGCRSRGKKIVGVLMDFIDRKQVDAIEKLQAP</sequence>
<evidence type="ECO:0000313" key="4">
    <source>
        <dbReference type="Proteomes" id="UP001479436"/>
    </source>
</evidence>
<dbReference type="Proteomes" id="UP001479436">
    <property type="component" value="Unassembled WGS sequence"/>
</dbReference>
<evidence type="ECO:0000313" key="3">
    <source>
        <dbReference type="EMBL" id="KAK9708653.1"/>
    </source>
</evidence>
<dbReference type="PANTHER" id="PTHR13593">
    <property type="match status" value="1"/>
</dbReference>
<reference evidence="3 4" key="1">
    <citation type="submission" date="2023-04" db="EMBL/GenBank/DDBJ databases">
        <title>Genome of Basidiobolus ranarum AG-B5.</title>
        <authorList>
            <person name="Stajich J.E."/>
            <person name="Carter-House D."/>
            <person name="Gryganskyi A."/>
        </authorList>
    </citation>
    <scope>NUCLEOTIDE SEQUENCE [LARGE SCALE GENOMIC DNA]</scope>
    <source>
        <strain evidence="3 4">AG-B5</strain>
    </source>
</reference>
<name>A0ABR2VWX6_9FUNG</name>
<evidence type="ECO:0000259" key="2">
    <source>
        <dbReference type="SMART" id="SM00148"/>
    </source>
</evidence>
<dbReference type="InterPro" id="IPR051057">
    <property type="entry name" value="PI-PLC_domain"/>
</dbReference>
<comment type="caution">
    <text evidence="3">The sequence shown here is derived from an EMBL/GenBank/DDBJ whole genome shotgun (WGS) entry which is preliminary data.</text>
</comment>
<dbReference type="InterPro" id="IPR000909">
    <property type="entry name" value="PLipase_C_PInositol-sp_X_dom"/>
</dbReference>
<organism evidence="3 4">
    <name type="scientific">Basidiobolus ranarum</name>
    <dbReference type="NCBI Taxonomy" id="34480"/>
    <lineage>
        <taxon>Eukaryota</taxon>
        <taxon>Fungi</taxon>
        <taxon>Fungi incertae sedis</taxon>
        <taxon>Zoopagomycota</taxon>
        <taxon>Entomophthoromycotina</taxon>
        <taxon>Basidiobolomycetes</taxon>
        <taxon>Basidiobolales</taxon>
        <taxon>Basidiobolaceae</taxon>
        <taxon>Basidiobolus</taxon>
    </lineage>
</organism>
<feature type="domain" description="Phosphatidylinositol-specific phospholipase C X" evidence="2">
    <location>
        <begin position="178"/>
        <end position="301"/>
    </location>
</feature>
<dbReference type="CDD" id="cd08557">
    <property type="entry name" value="PI-PLCc_bacteria_like"/>
    <property type="match status" value="1"/>
</dbReference>
<dbReference type="Pfam" id="PF26146">
    <property type="entry name" value="PI-PLC_X"/>
    <property type="match status" value="1"/>
</dbReference>
<evidence type="ECO:0000256" key="1">
    <source>
        <dbReference type="SAM" id="SignalP"/>
    </source>
</evidence>
<dbReference type="InterPro" id="IPR017946">
    <property type="entry name" value="PLC-like_Pdiesterase_TIM-brl"/>
</dbReference>
<keyword evidence="4" id="KW-1185">Reference proteome</keyword>
<dbReference type="PANTHER" id="PTHR13593:SF140">
    <property type="entry name" value="PLC-LIKE PHOSPHODIESTERASE"/>
    <property type="match status" value="1"/>
</dbReference>
<protein>
    <recommendedName>
        <fullName evidence="2">Phosphatidylinositol-specific phospholipase C X domain-containing protein</fullName>
    </recommendedName>
</protein>
<feature type="signal peptide" evidence="1">
    <location>
        <begin position="1"/>
        <end position="19"/>
    </location>
</feature>